<evidence type="ECO:0000313" key="3">
    <source>
        <dbReference type="EMBL" id="MCS5736806.1"/>
    </source>
</evidence>
<sequence length="317" mass="35440">TERNKIVDPALRKQLTLDNINDTLHVNGIKKQDRIQNRETTEEKLKRQAEENRKKRDIIDAEEQAKLDRFRQGAGRNYSKSDLNEAIKATTQGGKALNSDRVINHLTKIADKSNMPGSKEWFKNSVQKMKHVSDADKAGMKSEISKTFANGTPSPNELKTLSNQLGDWESQIHTSNNRKSFADSAKAEAQARNEQMETHGKAVVKANQVSEVHDAMEKAFEGVDVPEYKKSDFIRRHTNKVFKDGEKSQAQQATAIKEATQAAKEYAQRVQRGKPGEPEPAPEQGQGEPTGQPETKAGESTNKPADKEPLPEDEVDE</sequence>
<reference evidence="3" key="1">
    <citation type="submission" date="2022-08" db="EMBL/GenBank/DDBJ databases">
        <authorList>
            <person name="Deng Y."/>
            <person name="Han X.-F."/>
            <person name="Zhang Y.-Q."/>
        </authorList>
    </citation>
    <scope>NUCLEOTIDE SEQUENCE</scope>
    <source>
        <strain evidence="3">CPCC 203386</strain>
    </source>
</reference>
<dbReference type="EMBL" id="JANLCJ010000192">
    <property type="protein sequence ID" value="MCS5736806.1"/>
    <property type="molecule type" value="Genomic_DNA"/>
</dbReference>
<feature type="coiled-coil region" evidence="1">
    <location>
        <begin position="35"/>
        <end position="65"/>
    </location>
</feature>
<evidence type="ECO:0000256" key="2">
    <source>
        <dbReference type="SAM" id="MobiDB-lite"/>
    </source>
</evidence>
<accession>A0ABT2HA22</accession>
<evidence type="ECO:0000256" key="1">
    <source>
        <dbReference type="SAM" id="Coils"/>
    </source>
</evidence>
<proteinExistence type="predicted"/>
<comment type="caution">
    <text evidence="3">The sequence shown here is derived from an EMBL/GenBank/DDBJ whole genome shotgun (WGS) entry which is preliminary data.</text>
</comment>
<gene>
    <name evidence="3" type="ORF">N1032_24030</name>
</gene>
<keyword evidence="4" id="KW-1185">Reference proteome</keyword>
<feature type="region of interest" description="Disordered" evidence="2">
    <location>
        <begin position="244"/>
        <end position="317"/>
    </location>
</feature>
<keyword evidence="1" id="KW-0175">Coiled coil</keyword>
<feature type="non-terminal residue" evidence="3">
    <location>
        <position position="317"/>
    </location>
</feature>
<dbReference type="Proteomes" id="UP001165586">
    <property type="component" value="Unassembled WGS sequence"/>
</dbReference>
<feature type="compositionally biased region" description="Low complexity" evidence="2">
    <location>
        <begin position="282"/>
        <end position="294"/>
    </location>
</feature>
<organism evidence="3 4">
    <name type="scientific">Herbiconiux daphne</name>
    <dbReference type="NCBI Taxonomy" id="2970914"/>
    <lineage>
        <taxon>Bacteria</taxon>
        <taxon>Bacillati</taxon>
        <taxon>Actinomycetota</taxon>
        <taxon>Actinomycetes</taxon>
        <taxon>Micrococcales</taxon>
        <taxon>Microbacteriaceae</taxon>
        <taxon>Herbiconiux</taxon>
    </lineage>
</organism>
<feature type="non-terminal residue" evidence="3">
    <location>
        <position position="1"/>
    </location>
</feature>
<evidence type="ECO:0000313" key="4">
    <source>
        <dbReference type="Proteomes" id="UP001165586"/>
    </source>
</evidence>
<dbReference type="RefSeq" id="WP_259542971.1">
    <property type="nucleotide sequence ID" value="NZ_JANLCJ010000192.1"/>
</dbReference>
<name>A0ABT2HA22_9MICO</name>
<protein>
    <submittedName>
        <fullName evidence="3">Uncharacterized protein</fullName>
    </submittedName>
</protein>